<gene>
    <name evidence="1" type="ORF">SARC_06666</name>
</gene>
<evidence type="ECO:0000313" key="2">
    <source>
        <dbReference type="Proteomes" id="UP000054560"/>
    </source>
</evidence>
<reference evidence="1 2" key="1">
    <citation type="submission" date="2011-02" db="EMBL/GenBank/DDBJ databases">
        <title>The Genome Sequence of Sphaeroforma arctica JP610.</title>
        <authorList>
            <consortium name="The Broad Institute Genome Sequencing Platform"/>
            <person name="Russ C."/>
            <person name="Cuomo C."/>
            <person name="Young S.K."/>
            <person name="Zeng Q."/>
            <person name="Gargeya S."/>
            <person name="Alvarado L."/>
            <person name="Berlin A."/>
            <person name="Chapman S.B."/>
            <person name="Chen Z."/>
            <person name="Freedman E."/>
            <person name="Gellesch M."/>
            <person name="Goldberg J."/>
            <person name="Griggs A."/>
            <person name="Gujja S."/>
            <person name="Heilman E."/>
            <person name="Heiman D."/>
            <person name="Howarth C."/>
            <person name="Mehta T."/>
            <person name="Neiman D."/>
            <person name="Pearson M."/>
            <person name="Roberts A."/>
            <person name="Saif S."/>
            <person name="Shea T."/>
            <person name="Shenoy N."/>
            <person name="Sisk P."/>
            <person name="Stolte C."/>
            <person name="Sykes S."/>
            <person name="White J."/>
            <person name="Yandava C."/>
            <person name="Burger G."/>
            <person name="Gray M.W."/>
            <person name="Holland P.W.H."/>
            <person name="King N."/>
            <person name="Lang F.B.F."/>
            <person name="Roger A.J."/>
            <person name="Ruiz-Trillo I."/>
            <person name="Haas B."/>
            <person name="Nusbaum C."/>
            <person name="Birren B."/>
        </authorList>
    </citation>
    <scope>NUCLEOTIDE SEQUENCE [LARGE SCALE GENOMIC DNA]</scope>
    <source>
        <strain evidence="1 2">JP610</strain>
    </source>
</reference>
<evidence type="ECO:0000313" key="1">
    <source>
        <dbReference type="EMBL" id="KNC80992.1"/>
    </source>
</evidence>
<accession>A0A0L0FVX6</accession>
<dbReference type="EMBL" id="KQ242081">
    <property type="protein sequence ID" value="KNC80992.1"/>
    <property type="molecule type" value="Genomic_DNA"/>
</dbReference>
<organism evidence="1 2">
    <name type="scientific">Sphaeroforma arctica JP610</name>
    <dbReference type="NCBI Taxonomy" id="667725"/>
    <lineage>
        <taxon>Eukaryota</taxon>
        <taxon>Ichthyosporea</taxon>
        <taxon>Ichthyophonida</taxon>
        <taxon>Sphaeroforma</taxon>
    </lineage>
</organism>
<protein>
    <submittedName>
        <fullName evidence="1">Uncharacterized protein</fullName>
    </submittedName>
</protein>
<dbReference type="GeneID" id="25907170"/>
<proteinExistence type="predicted"/>
<keyword evidence="2" id="KW-1185">Reference proteome</keyword>
<dbReference type="AlphaFoldDB" id="A0A0L0FVX6"/>
<dbReference type="RefSeq" id="XP_014154894.1">
    <property type="nucleotide sequence ID" value="XM_014299419.1"/>
</dbReference>
<dbReference type="Proteomes" id="UP000054560">
    <property type="component" value="Unassembled WGS sequence"/>
</dbReference>
<sequence length="189" mass="20474">MLLADDPWIIPRTAYVYDRDSQSSVKPPSFVTLARRLGPQKFRVCPALWTQCDAAANDVLAPDKPKHKVSPPKSSIVVVVTEALVRALDNKAEAAAQEYQLFSLVNTSSVASAATGDGALGIQQDSREVTSSIAQVGIARVGIQPAVDPWPVLESVVKRATCRRYANKNDMRLQCGALGIAREVREKTC</sequence>
<name>A0A0L0FVX6_9EUKA</name>